<proteinExistence type="predicted"/>
<organism evidence="3">
    <name type="scientific">Perkinsus marinus (strain ATCC 50983 / TXsc)</name>
    <dbReference type="NCBI Taxonomy" id="423536"/>
    <lineage>
        <taxon>Eukaryota</taxon>
        <taxon>Sar</taxon>
        <taxon>Alveolata</taxon>
        <taxon>Perkinsozoa</taxon>
        <taxon>Perkinsea</taxon>
        <taxon>Perkinsida</taxon>
        <taxon>Perkinsidae</taxon>
        <taxon>Perkinsus</taxon>
    </lineage>
</organism>
<sequence length="384" mass="40657">MSISVNGPDRILLYIDSGNPRLRAPLCTRAELEADIREQVLKECESGSTWLRLSVLSKQERRHRVAELVRERTTKLTANGGMGTLHCNDHDGLGWGIRAKYETLASFPKETLIHFASRCVACSVPVYIAVFGAQPSADDMGLPELLLIGLCLETAGWYAQCPMLGTPTFINKDSAISPMVLKEFSNIVESAANGSTATGSGEITGTSCGEADLIDLAGPVETGGDGDAPAAHSPLELEGIGTVDLVDSLGNGEESTLASPKALQLAEAMVKSTDVSRKVSAVAEQQHQPISVLEGDSVGVPVDGDSPVNRHGGSADEADTPSPLPRARLGSVVLGTPMETRHPFWAPGDVGQLEDDLSSGIEAAAMASAELWLLHEMILTQMRH</sequence>
<evidence type="ECO:0000313" key="3">
    <source>
        <dbReference type="Proteomes" id="UP000007800"/>
    </source>
</evidence>
<evidence type="ECO:0000256" key="1">
    <source>
        <dbReference type="SAM" id="MobiDB-lite"/>
    </source>
</evidence>
<feature type="region of interest" description="Disordered" evidence="1">
    <location>
        <begin position="295"/>
        <end position="328"/>
    </location>
</feature>
<protein>
    <submittedName>
        <fullName evidence="2">Uncharacterized protein</fullName>
    </submittedName>
</protein>
<accession>C5KD46</accession>
<dbReference type="EMBL" id="GG671995">
    <property type="protein sequence ID" value="EER17795.1"/>
    <property type="molecule type" value="Genomic_DNA"/>
</dbReference>
<dbReference type="Proteomes" id="UP000007800">
    <property type="component" value="Unassembled WGS sequence"/>
</dbReference>
<gene>
    <name evidence="2" type="ORF">Pmar_PMAR023724</name>
</gene>
<reference evidence="2 3" key="1">
    <citation type="submission" date="2008-07" db="EMBL/GenBank/DDBJ databases">
        <authorList>
            <person name="El-Sayed N."/>
            <person name="Caler E."/>
            <person name="Inman J."/>
            <person name="Amedeo P."/>
            <person name="Hass B."/>
            <person name="Wortman J."/>
        </authorList>
    </citation>
    <scope>NUCLEOTIDE SEQUENCE [LARGE SCALE GENOMIC DNA]</scope>
    <source>
        <strain evidence="3">ATCC 50983 / TXsc</strain>
    </source>
</reference>
<dbReference type="RefSeq" id="XP_002785999.1">
    <property type="nucleotide sequence ID" value="XM_002785953.1"/>
</dbReference>
<keyword evidence="3" id="KW-1185">Reference proteome</keyword>
<dbReference type="AlphaFoldDB" id="C5KD46"/>
<dbReference type="GeneID" id="9087080"/>
<dbReference type="InParanoid" id="C5KD46"/>
<evidence type="ECO:0000313" key="2">
    <source>
        <dbReference type="EMBL" id="EER17795.1"/>
    </source>
</evidence>
<name>C5KD46_PERM5</name>